<keyword evidence="1" id="KW-0732">Signal</keyword>
<evidence type="ECO:0000256" key="1">
    <source>
        <dbReference type="SAM" id="SignalP"/>
    </source>
</evidence>
<name>A0A2P5HJ96_DIAHE</name>
<dbReference type="InParanoid" id="A0A2P5HJ96"/>
<dbReference type="EMBL" id="MAVT02001686">
    <property type="protein sequence ID" value="POS70316.1"/>
    <property type="molecule type" value="Genomic_DNA"/>
</dbReference>
<reference evidence="2" key="1">
    <citation type="submission" date="2017-09" db="EMBL/GenBank/DDBJ databases">
        <title>Polyketide synthases of a Diaporthe helianthi virulent isolate.</title>
        <authorList>
            <person name="Baroncelli R."/>
        </authorList>
    </citation>
    <scope>NUCLEOTIDE SEQUENCE [LARGE SCALE GENOMIC DNA]</scope>
    <source>
        <strain evidence="2">7/96</strain>
    </source>
</reference>
<feature type="signal peptide" evidence="1">
    <location>
        <begin position="1"/>
        <end position="20"/>
    </location>
</feature>
<dbReference type="OrthoDB" id="10365538at2759"/>
<organism evidence="2 3">
    <name type="scientific">Diaporthe helianthi</name>
    <dbReference type="NCBI Taxonomy" id="158607"/>
    <lineage>
        <taxon>Eukaryota</taxon>
        <taxon>Fungi</taxon>
        <taxon>Dikarya</taxon>
        <taxon>Ascomycota</taxon>
        <taxon>Pezizomycotina</taxon>
        <taxon>Sordariomycetes</taxon>
        <taxon>Sordariomycetidae</taxon>
        <taxon>Diaporthales</taxon>
        <taxon>Diaporthaceae</taxon>
        <taxon>Diaporthe</taxon>
    </lineage>
</organism>
<accession>A0A2P5HJ96</accession>
<proteinExistence type="predicted"/>
<evidence type="ECO:0000313" key="2">
    <source>
        <dbReference type="EMBL" id="POS70316.1"/>
    </source>
</evidence>
<feature type="chain" id="PRO_5015141637" evidence="1">
    <location>
        <begin position="21"/>
        <end position="91"/>
    </location>
</feature>
<dbReference type="AlphaFoldDB" id="A0A2P5HJ96"/>
<gene>
    <name evidence="2" type="ORF">DHEL01_v211292</name>
</gene>
<comment type="caution">
    <text evidence="2">The sequence shown here is derived from an EMBL/GenBank/DDBJ whole genome shotgun (WGS) entry which is preliminary data.</text>
</comment>
<dbReference type="Proteomes" id="UP000094444">
    <property type="component" value="Unassembled WGS sequence"/>
</dbReference>
<evidence type="ECO:0000313" key="3">
    <source>
        <dbReference type="Proteomes" id="UP000094444"/>
    </source>
</evidence>
<protein>
    <submittedName>
        <fullName evidence="2">Uncharacterized protein</fullName>
    </submittedName>
</protein>
<keyword evidence="3" id="KW-1185">Reference proteome</keyword>
<sequence length="91" mass="9931">MVSFHVFRLAVTAMCLGSSAFSFPTGDSSVAKSHVNKRWDFRWIILPQEYEDAVDENGNVKVSDAPFDLDKIDPNKLAEAAAAEAGDAARN</sequence>